<keyword evidence="4 6" id="KW-0456">Lyase</keyword>
<comment type="function">
    <text evidence="6">Catalyzes the hydrolysis of glutamine to glutamate and ammonia as part of the biosynthesis of pyridoxal 5'-phosphate. The resulting ammonia molecule is channeled to the active site of PdxS.</text>
</comment>
<dbReference type="EC" id="4.3.3.6" evidence="6"/>
<evidence type="ECO:0000256" key="6">
    <source>
        <dbReference type="HAMAP-Rule" id="MF_01615"/>
    </source>
</evidence>
<dbReference type="PANTHER" id="PTHR31559:SF0">
    <property type="entry name" value="PYRIDOXAL 5'-PHOSPHATE SYNTHASE SUBUNIT SNO1-RELATED"/>
    <property type="match status" value="1"/>
</dbReference>
<accession>A0ABU9UCT9</accession>
<feature type="active site" description="Charge relay system" evidence="6">
    <location>
        <position position="176"/>
    </location>
</feature>
<dbReference type="HAMAP" id="MF_01615">
    <property type="entry name" value="PdxT"/>
    <property type="match status" value="1"/>
</dbReference>
<feature type="binding site" evidence="6">
    <location>
        <begin position="138"/>
        <end position="139"/>
    </location>
    <ligand>
        <name>L-glutamine</name>
        <dbReference type="ChEBI" id="CHEBI:58359"/>
    </ligand>
</feature>
<dbReference type="SUPFAM" id="SSF52317">
    <property type="entry name" value="Class I glutamine amidotransferase-like"/>
    <property type="match status" value="1"/>
</dbReference>
<dbReference type="PROSITE" id="PS51130">
    <property type="entry name" value="PDXT_SNO_2"/>
    <property type="match status" value="1"/>
</dbReference>
<organism evidence="7 8">
    <name type="scientific">Rarispira pelagica</name>
    <dbReference type="NCBI Taxonomy" id="3141764"/>
    <lineage>
        <taxon>Bacteria</taxon>
        <taxon>Pseudomonadati</taxon>
        <taxon>Spirochaetota</taxon>
        <taxon>Spirochaetia</taxon>
        <taxon>Winmispirales</taxon>
        <taxon>Winmispiraceae</taxon>
        <taxon>Rarispira</taxon>
    </lineage>
</organism>
<dbReference type="EC" id="3.5.1.2" evidence="6"/>
<evidence type="ECO:0000256" key="1">
    <source>
        <dbReference type="ARBA" id="ARBA00008345"/>
    </source>
</evidence>
<comment type="catalytic activity">
    <reaction evidence="5 6">
        <text>L-glutamine + H2O = L-glutamate + NH4(+)</text>
        <dbReference type="Rhea" id="RHEA:15889"/>
        <dbReference type="ChEBI" id="CHEBI:15377"/>
        <dbReference type="ChEBI" id="CHEBI:28938"/>
        <dbReference type="ChEBI" id="CHEBI:29985"/>
        <dbReference type="ChEBI" id="CHEBI:58359"/>
        <dbReference type="EC" id="3.5.1.2"/>
    </reaction>
</comment>
<feature type="active site" description="Charge relay system" evidence="6">
    <location>
        <position position="174"/>
    </location>
</feature>
<keyword evidence="2 6" id="KW-0378">Hydrolase</keyword>
<name>A0ABU9UCT9_9SPIR</name>
<proteinExistence type="inferred from homology"/>
<evidence type="ECO:0000256" key="3">
    <source>
        <dbReference type="ARBA" id="ARBA00022962"/>
    </source>
</evidence>
<evidence type="ECO:0000313" key="8">
    <source>
        <dbReference type="Proteomes" id="UP001466331"/>
    </source>
</evidence>
<dbReference type="CDD" id="cd01749">
    <property type="entry name" value="GATase1_PB"/>
    <property type="match status" value="1"/>
</dbReference>
<dbReference type="GO" id="GO:0004359">
    <property type="term" value="F:glutaminase activity"/>
    <property type="evidence" value="ECO:0007669"/>
    <property type="project" value="UniProtKB-EC"/>
</dbReference>
<sequence>MAATGILGLQGDYALHLAMLEKLGAEGKIVRTLEEINSCSALIIPGGESTTMLRLLKRFNMLDGLKKLIKEGMPVFGTCAGAILLASKISNYPGQTHLDALDITVERNAYGRQVESFEADIEADLGNMGRHTIRAVFIRAPKITETQEGVESLAFFENTPVLVKKGPVLAATFHPELTDDTSIHKYFLQEVAGLL</sequence>
<protein>
    <recommendedName>
        <fullName evidence="6">Pyridoxal 5'-phosphate synthase subunit PdxT</fullName>
        <ecNumber evidence="6">4.3.3.6</ecNumber>
    </recommendedName>
    <alternativeName>
        <fullName evidence="6">Pdx2</fullName>
    </alternativeName>
    <alternativeName>
        <fullName evidence="6">Pyridoxal 5'-phosphate synthase glutaminase subunit</fullName>
        <ecNumber evidence="6">3.5.1.2</ecNumber>
    </alternativeName>
</protein>
<comment type="similarity">
    <text evidence="1 6">Belongs to the glutaminase PdxT/SNO family.</text>
</comment>
<dbReference type="RefSeq" id="WP_420069933.1">
    <property type="nucleotide sequence ID" value="NZ_JBCHKQ010000003.1"/>
</dbReference>
<dbReference type="NCBIfam" id="TIGR03800">
    <property type="entry name" value="PLP_synth_Pdx2"/>
    <property type="match status" value="1"/>
</dbReference>
<keyword evidence="6" id="KW-0663">Pyridoxal phosphate</keyword>
<dbReference type="PANTHER" id="PTHR31559">
    <property type="entry name" value="PYRIDOXAL 5'-PHOSPHATE SYNTHASE SUBUNIT SNO"/>
    <property type="match status" value="1"/>
</dbReference>
<keyword evidence="3 6" id="KW-0315">Glutamine amidotransferase</keyword>
<comment type="caution">
    <text evidence="7">The sequence shown here is derived from an EMBL/GenBank/DDBJ whole genome shotgun (WGS) entry which is preliminary data.</text>
</comment>
<dbReference type="Proteomes" id="UP001466331">
    <property type="component" value="Unassembled WGS sequence"/>
</dbReference>
<evidence type="ECO:0000313" key="7">
    <source>
        <dbReference type="EMBL" id="MEM5948488.1"/>
    </source>
</evidence>
<feature type="active site" description="Nucleophile" evidence="6">
    <location>
        <position position="79"/>
    </location>
</feature>
<dbReference type="PROSITE" id="PS01236">
    <property type="entry name" value="PDXT_SNO_1"/>
    <property type="match status" value="1"/>
</dbReference>
<comment type="subunit">
    <text evidence="6">In the presence of PdxS, forms a dodecamer of heterodimers. Only shows activity in the heterodimer.</text>
</comment>
<reference evidence="7 8" key="1">
    <citation type="submission" date="2024-03" db="EMBL/GenBank/DDBJ databases">
        <title>Ignisphaera cupida sp. nov., a hyperthermophilic hydrolytic archaeon from a hot spring of Kamchatka, and proposal of Ignisphaeraceae fam. nov.</title>
        <authorList>
            <person name="Podosokorskaya O.A."/>
            <person name="Elcheninov A.G."/>
            <person name="Maltseva A.I."/>
            <person name="Zayulina K.S."/>
            <person name="Novikov A."/>
            <person name="Merkel A.Y."/>
        </authorList>
    </citation>
    <scope>NUCLEOTIDE SEQUENCE [LARGE SCALE GENOMIC DNA]</scope>
    <source>
        <strain evidence="7 8">38H-sp</strain>
    </source>
</reference>
<dbReference type="Pfam" id="PF01174">
    <property type="entry name" value="SNO"/>
    <property type="match status" value="1"/>
</dbReference>
<dbReference type="InterPro" id="IPR002161">
    <property type="entry name" value="PdxT/SNO"/>
</dbReference>
<dbReference type="InterPro" id="IPR029062">
    <property type="entry name" value="Class_I_gatase-like"/>
</dbReference>
<feature type="binding site" evidence="6">
    <location>
        <begin position="47"/>
        <end position="49"/>
    </location>
    <ligand>
        <name>L-glutamine</name>
        <dbReference type="ChEBI" id="CHEBI:58359"/>
    </ligand>
</feature>
<feature type="binding site" evidence="6">
    <location>
        <position position="107"/>
    </location>
    <ligand>
        <name>L-glutamine</name>
        <dbReference type="ChEBI" id="CHEBI:58359"/>
    </ligand>
</feature>
<dbReference type="GO" id="GO:0036381">
    <property type="term" value="F:pyridoxal 5'-phosphate synthase (glutamine hydrolysing) activity"/>
    <property type="evidence" value="ECO:0007669"/>
    <property type="project" value="UniProtKB-EC"/>
</dbReference>
<dbReference type="InterPro" id="IPR021196">
    <property type="entry name" value="PdxT/SNO_CS"/>
</dbReference>
<gene>
    <name evidence="6 7" type="primary">pdxT</name>
    <name evidence="7" type="ORF">WKV44_08010</name>
</gene>
<evidence type="ECO:0000256" key="5">
    <source>
        <dbReference type="ARBA" id="ARBA00049534"/>
    </source>
</evidence>
<evidence type="ECO:0000256" key="2">
    <source>
        <dbReference type="ARBA" id="ARBA00022801"/>
    </source>
</evidence>
<dbReference type="Gene3D" id="3.40.50.880">
    <property type="match status" value="1"/>
</dbReference>
<dbReference type="PROSITE" id="PS51273">
    <property type="entry name" value="GATASE_TYPE_1"/>
    <property type="match status" value="1"/>
</dbReference>
<dbReference type="PIRSF" id="PIRSF005639">
    <property type="entry name" value="Glut_amidoT_SNO"/>
    <property type="match status" value="1"/>
</dbReference>
<comment type="pathway">
    <text evidence="6">Cofactor biosynthesis; pyridoxal 5'-phosphate biosynthesis.</text>
</comment>
<evidence type="ECO:0000256" key="4">
    <source>
        <dbReference type="ARBA" id="ARBA00023239"/>
    </source>
</evidence>
<dbReference type="EMBL" id="JBCHKQ010000003">
    <property type="protein sequence ID" value="MEM5948488.1"/>
    <property type="molecule type" value="Genomic_DNA"/>
</dbReference>
<keyword evidence="8" id="KW-1185">Reference proteome</keyword>
<comment type="catalytic activity">
    <reaction evidence="6">
        <text>aldehydo-D-ribose 5-phosphate + D-glyceraldehyde 3-phosphate + L-glutamine = pyridoxal 5'-phosphate + L-glutamate + phosphate + 3 H2O + H(+)</text>
        <dbReference type="Rhea" id="RHEA:31507"/>
        <dbReference type="ChEBI" id="CHEBI:15377"/>
        <dbReference type="ChEBI" id="CHEBI:15378"/>
        <dbReference type="ChEBI" id="CHEBI:29985"/>
        <dbReference type="ChEBI" id="CHEBI:43474"/>
        <dbReference type="ChEBI" id="CHEBI:58273"/>
        <dbReference type="ChEBI" id="CHEBI:58359"/>
        <dbReference type="ChEBI" id="CHEBI:59776"/>
        <dbReference type="ChEBI" id="CHEBI:597326"/>
        <dbReference type="EC" id="4.3.3.6"/>
    </reaction>
</comment>